<dbReference type="SUPFAM" id="SSF54211">
    <property type="entry name" value="Ribosomal protein S5 domain 2-like"/>
    <property type="match status" value="1"/>
</dbReference>
<feature type="active site" evidence="2">
    <location>
        <position position="436"/>
    </location>
</feature>
<protein>
    <recommendedName>
        <fullName evidence="2">endopeptidase La</fullName>
        <ecNumber evidence="2">3.4.21.53</ecNumber>
    </recommendedName>
</protein>
<dbReference type="AlphaFoldDB" id="A0A495RI66"/>
<dbReference type="Gene3D" id="3.30.230.10">
    <property type="match status" value="1"/>
</dbReference>
<evidence type="ECO:0000259" key="3">
    <source>
        <dbReference type="PROSITE" id="PS51786"/>
    </source>
</evidence>
<dbReference type="PROSITE" id="PS51786">
    <property type="entry name" value="LON_PROTEOLYTIC"/>
    <property type="match status" value="1"/>
</dbReference>
<dbReference type="InterPro" id="IPR027417">
    <property type="entry name" value="P-loop_NTPase"/>
</dbReference>
<dbReference type="EMBL" id="RBWY01000001">
    <property type="protein sequence ID" value="RKS86964.1"/>
    <property type="molecule type" value="Genomic_DNA"/>
</dbReference>
<sequence length="578" mass="65143">MTIKRLTWQETQPITDHISSLLDNLTLEADLLTLQPRIQSALSMLCPTNRKTYQPRFMLLKAPESQLFFSLLHHSIESILPPSVQMGFAYHINDRKITLSPAKSKQDNFAAIDRCQFSTWIDHERLFGCVRQPEDNLFKLQPGLVHNVNGGVLILGLRTLLSQPNIWARLKNMVMSGEYEWFSTDDANPLPITIPAMPLDLRIVLVGDRLSMAELQEDDPEFYESALYAEFENELVIKSDDDIKKWSAYVKFLASYQQLPNINHSAISELIKAGTQYTEDQSLIPLLPDWLNNQLTYAAQVAVDDIDASAVNIAIEQKNWRENYLVERFREAIFTNQVMINTKEQVVGQINGLSVVEYPGHPKAIGEPTRLSCLIHFGDGEFIDIERKNELAGNIHSKGMMIMQSFITSEFALTHQLPFSASLVFEQSYNEVDGDSASLAGLCVLISALSGQPIDQQLAVTGSVDQFGHVQAIGGVNEKIAGFFAVCQNQGLTGQQGVIIPSSNQRHLCLNNDITTAIKNEQFSIWTVDNVADALYLLTGIAYRDENTISLYKLIQARIQMTISHEKRPTGWFHKWRK</sequence>
<evidence type="ECO:0000256" key="2">
    <source>
        <dbReference type="PROSITE-ProRule" id="PRU01122"/>
    </source>
</evidence>
<dbReference type="Proteomes" id="UP000278542">
    <property type="component" value="Unassembled WGS sequence"/>
</dbReference>
<dbReference type="InterPro" id="IPR041699">
    <property type="entry name" value="AAA_32"/>
</dbReference>
<dbReference type="PRINTS" id="PR00830">
    <property type="entry name" value="ENDOLAPTASE"/>
</dbReference>
<keyword evidence="5" id="KW-1185">Reference proteome</keyword>
<dbReference type="GO" id="GO:0004252">
    <property type="term" value="F:serine-type endopeptidase activity"/>
    <property type="evidence" value="ECO:0007669"/>
    <property type="project" value="UniProtKB-UniRule"/>
</dbReference>
<dbReference type="InterPro" id="IPR020568">
    <property type="entry name" value="Ribosomal_Su5_D2-typ_SF"/>
</dbReference>
<comment type="similarity">
    <text evidence="2">Belongs to the peptidase S16 family.</text>
</comment>
<dbReference type="RefSeq" id="WP_121143888.1">
    <property type="nucleotide sequence ID" value="NZ_RBWY01000001.1"/>
</dbReference>
<accession>A0A495RI66</accession>
<keyword evidence="1 2" id="KW-0645">Protease</keyword>
<dbReference type="OrthoDB" id="9758568at2"/>
<dbReference type="GO" id="GO:0006508">
    <property type="term" value="P:proteolysis"/>
    <property type="evidence" value="ECO:0007669"/>
    <property type="project" value="UniProtKB-KW"/>
</dbReference>
<dbReference type="InterPro" id="IPR014721">
    <property type="entry name" value="Ribsml_uS5_D2-typ_fold_subgr"/>
</dbReference>
<dbReference type="InterPro" id="IPR008269">
    <property type="entry name" value="Lon_proteolytic"/>
</dbReference>
<comment type="catalytic activity">
    <reaction evidence="2">
        <text>Hydrolysis of proteins in presence of ATP.</text>
        <dbReference type="EC" id="3.4.21.53"/>
    </reaction>
</comment>
<reference evidence="4 5" key="1">
    <citation type="submission" date="2018-10" db="EMBL/GenBank/DDBJ databases">
        <title>Genomic Encyclopedia of Type Strains, Phase IV (KMG-IV): sequencing the most valuable type-strain genomes for metagenomic binning, comparative biology and taxonomic classification.</title>
        <authorList>
            <person name="Goeker M."/>
        </authorList>
    </citation>
    <scope>NUCLEOTIDE SEQUENCE [LARGE SCALE GENOMIC DNA]</scope>
    <source>
        <strain evidence="4 5">DSM 22228</strain>
    </source>
</reference>
<dbReference type="GO" id="GO:0004176">
    <property type="term" value="F:ATP-dependent peptidase activity"/>
    <property type="evidence" value="ECO:0007669"/>
    <property type="project" value="UniProtKB-UniRule"/>
</dbReference>
<name>A0A495RI66_9GAMM</name>
<dbReference type="Pfam" id="PF05362">
    <property type="entry name" value="Lon_C"/>
    <property type="match status" value="1"/>
</dbReference>
<keyword evidence="2" id="KW-0720">Serine protease</keyword>
<organism evidence="4 5">
    <name type="scientific">Orbus hercynius</name>
    <dbReference type="NCBI Taxonomy" id="593135"/>
    <lineage>
        <taxon>Bacteria</taxon>
        <taxon>Pseudomonadati</taxon>
        <taxon>Pseudomonadota</taxon>
        <taxon>Gammaproteobacteria</taxon>
        <taxon>Orbales</taxon>
        <taxon>Orbaceae</taxon>
        <taxon>Orbus</taxon>
    </lineage>
</organism>
<dbReference type="EC" id="3.4.21.53" evidence="2"/>
<keyword evidence="2" id="KW-0378">Hydrolase</keyword>
<dbReference type="GO" id="GO:0030163">
    <property type="term" value="P:protein catabolic process"/>
    <property type="evidence" value="ECO:0007669"/>
    <property type="project" value="InterPro"/>
</dbReference>
<evidence type="ECO:0000256" key="1">
    <source>
        <dbReference type="ARBA" id="ARBA00022670"/>
    </source>
</evidence>
<comment type="caution">
    <text evidence="4">The sequence shown here is derived from an EMBL/GenBank/DDBJ whole genome shotgun (WGS) entry which is preliminary data.</text>
</comment>
<evidence type="ECO:0000313" key="5">
    <source>
        <dbReference type="Proteomes" id="UP000278542"/>
    </source>
</evidence>
<gene>
    <name evidence="4" type="ORF">DES39_0170</name>
</gene>
<dbReference type="PANTHER" id="PTHR10046">
    <property type="entry name" value="ATP DEPENDENT LON PROTEASE FAMILY MEMBER"/>
    <property type="match status" value="1"/>
</dbReference>
<dbReference type="Gene3D" id="3.40.50.300">
    <property type="entry name" value="P-loop containing nucleotide triphosphate hydrolases"/>
    <property type="match status" value="1"/>
</dbReference>
<dbReference type="InterPro" id="IPR027065">
    <property type="entry name" value="Lon_Prtase"/>
</dbReference>
<feature type="active site" evidence="2">
    <location>
        <position position="479"/>
    </location>
</feature>
<proteinExistence type="inferred from homology"/>
<evidence type="ECO:0000313" key="4">
    <source>
        <dbReference type="EMBL" id="RKS86964.1"/>
    </source>
</evidence>
<dbReference type="GO" id="GO:0005524">
    <property type="term" value="F:ATP binding"/>
    <property type="evidence" value="ECO:0007669"/>
    <property type="project" value="InterPro"/>
</dbReference>
<dbReference type="Pfam" id="PF13654">
    <property type="entry name" value="AAA_32"/>
    <property type="match status" value="1"/>
</dbReference>
<feature type="domain" description="Lon proteolytic" evidence="3">
    <location>
        <begin position="344"/>
        <end position="541"/>
    </location>
</feature>